<feature type="chain" id="PRO_5008685428" evidence="1">
    <location>
        <begin position="28"/>
        <end position="60"/>
    </location>
</feature>
<evidence type="ECO:0000256" key="1">
    <source>
        <dbReference type="SAM" id="SignalP"/>
    </source>
</evidence>
<organism evidence="2 3">
    <name type="scientific">Rhizobium miluonense</name>
    <dbReference type="NCBI Taxonomy" id="411945"/>
    <lineage>
        <taxon>Bacteria</taxon>
        <taxon>Pseudomonadati</taxon>
        <taxon>Pseudomonadota</taxon>
        <taxon>Alphaproteobacteria</taxon>
        <taxon>Hyphomicrobiales</taxon>
        <taxon>Rhizobiaceae</taxon>
        <taxon>Rhizobium/Agrobacterium group</taxon>
        <taxon>Rhizobium</taxon>
    </lineage>
</organism>
<reference evidence="3" key="1">
    <citation type="submission" date="2016-08" db="EMBL/GenBank/DDBJ databases">
        <authorList>
            <person name="Varghese N."/>
            <person name="Submissions Spin"/>
        </authorList>
    </citation>
    <scope>NUCLEOTIDE SEQUENCE [LARGE SCALE GENOMIC DNA]</scope>
    <source>
        <strain evidence="3">HAMBI 2971</strain>
    </source>
</reference>
<sequence length="60" mass="6506">MTRRALRMALFHRTRIAVHLASVAVLAQSLPMDGQVAGSVIIADQINANGQVHLINSKGW</sequence>
<dbReference type="EMBL" id="FMAH01000028">
    <property type="protein sequence ID" value="SCB38634.1"/>
    <property type="molecule type" value="Genomic_DNA"/>
</dbReference>
<keyword evidence="3" id="KW-1185">Reference proteome</keyword>
<proteinExistence type="predicted"/>
<accession>A0A1C3WG23</accession>
<evidence type="ECO:0000313" key="3">
    <source>
        <dbReference type="Proteomes" id="UP000199435"/>
    </source>
</evidence>
<dbReference type="RefSeq" id="WP_139115084.1">
    <property type="nucleotide sequence ID" value="NZ_FMAH01000028.1"/>
</dbReference>
<feature type="signal peptide" evidence="1">
    <location>
        <begin position="1"/>
        <end position="27"/>
    </location>
</feature>
<gene>
    <name evidence="2" type="ORF">GA0061102_102865</name>
</gene>
<name>A0A1C3WG23_9HYPH</name>
<dbReference type="Proteomes" id="UP000199435">
    <property type="component" value="Unassembled WGS sequence"/>
</dbReference>
<protein>
    <submittedName>
        <fullName evidence="2">Uncharacterized protein</fullName>
    </submittedName>
</protein>
<keyword evidence="1" id="KW-0732">Signal</keyword>
<evidence type="ECO:0000313" key="2">
    <source>
        <dbReference type="EMBL" id="SCB38634.1"/>
    </source>
</evidence>
<dbReference type="AlphaFoldDB" id="A0A1C3WG23"/>